<dbReference type="SUPFAM" id="SSF55874">
    <property type="entry name" value="ATPase domain of HSP90 chaperone/DNA topoisomerase II/histidine kinase"/>
    <property type="match status" value="1"/>
</dbReference>
<feature type="domain" description="Histidine kinase" evidence="12">
    <location>
        <begin position="230"/>
        <end position="443"/>
    </location>
</feature>
<evidence type="ECO:0000313" key="15">
    <source>
        <dbReference type="Proteomes" id="UP000810292"/>
    </source>
</evidence>
<evidence type="ECO:0000256" key="1">
    <source>
        <dbReference type="ARBA" id="ARBA00000085"/>
    </source>
</evidence>
<keyword evidence="7" id="KW-0418">Kinase</keyword>
<dbReference type="Gene3D" id="1.10.287.130">
    <property type="match status" value="1"/>
</dbReference>
<evidence type="ECO:0000256" key="6">
    <source>
        <dbReference type="ARBA" id="ARBA00022692"/>
    </source>
</evidence>
<dbReference type="InterPro" id="IPR004358">
    <property type="entry name" value="Sig_transdc_His_kin-like_C"/>
</dbReference>
<reference evidence="14" key="1">
    <citation type="submission" date="2020-10" db="EMBL/GenBank/DDBJ databases">
        <authorList>
            <person name="Gilroy R."/>
        </authorList>
    </citation>
    <scope>NUCLEOTIDE SEQUENCE</scope>
    <source>
        <strain evidence="14">14700</strain>
    </source>
</reference>
<dbReference type="GO" id="GO:0005886">
    <property type="term" value="C:plasma membrane"/>
    <property type="evidence" value="ECO:0007669"/>
    <property type="project" value="TreeGrafter"/>
</dbReference>
<dbReference type="CDD" id="cd06225">
    <property type="entry name" value="HAMP"/>
    <property type="match status" value="1"/>
</dbReference>
<dbReference type="InterPro" id="IPR050428">
    <property type="entry name" value="TCS_sensor_his_kinase"/>
</dbReference>
<comment type="catalytic activity">
    <reaction evidence="1">
        <text>ATP + protein L-histidine = ADP + protein N-phospho-L-histidine.</text>
        <dbReference type="EC" id="2.7.13.3"/>
    </reaction>
</comment>
<dbReference type="PROSITE" id="PS50885">
    <property type="entry name" value="HAMP"/>
    <property type="match status" value="1"/>
</dbReference>
<dbReference type="InterPro" id="IPR003661">
    <property type="entry name" value="HisK_dim/P_dom"/>
</dbReference>
<evidence type="ECO:0000256" key="5">
    <source>
        <dbReference type="ARBA" id="ARBA00022679"/>
    </source>
</evidence>
<dbReference type="Gene3D" id="3.30.565.10">
    <property type="entry name" value="Histidine kinase-like ATPase, C-terminal domain"/>
    <property type="match status" value="1"/>
</dbReference>
<organism evidence="14 15">
    <name type="scientific">Candidatus Ornithospirochaeta stercoravium</name>
    <dbReference type="NCBI Taxonomy" id="2840897"/>
    <lineage>
        <taxon>Bacteria</taxon>
        <taxon>Pseudomonadati</taxon>
        <taxon>Spirochaetota</taxon>
        <taxon>Spirochaetia</taxon>
        <taxon>Spirochaetales</taxon>
        <taxon>Spirochaetaceae</taxon>
        <taxon>Spirochaetaceae incertae sedis</taxon>
        <taxon>Candidatus Ornithospirochaeta</taxon>
    </lineage>
</organism>
<name>A0A9D9ND67_9SPIO</name>
<dbReference type="SMART" id="SM00387">
    <property type="entry name" value="HATPase_c"/>
    <property type="match status" value="1"/>
</dbReference>
<dbReference type="PROSITE" id="PS50109">
    <property type="entry name" value="HIS_KIN"/>
    <property type="match status" value="1"/>
</dbReference>
<dbReference type="SMART" id="SM00388">
    <property type="entry name" value="HisKA"/>
    <property type="match status" value="1"/>
</dbReference>
<evidence type="ECO:0000256" key="2">
    <source>
        <dbReference type="ARBA" id="ARBA00004370"/>
    </source>
</evidence>
<dbReference type="SUPFAM" id="SSF47384">
    <property type="entry name" value="Homodimeric domain of signal transducing histidine kinase"/>
    <property type="match status" value="1"/>
</dbReference>
<dbReference type="GO" id="GO:0000155">
    <property type="term" value="F:phosphorelay sensor kinase activity"/>
    <property type="evidence" value="ECO:0007669"/>
    <property type="project" value="InterPro"/>
</dbReference>
<keyword evidence="4" id="KW-0597">Phosphoprotein</keyword>
<evidence type="ECO:0000256" key="11">
    <source>
        <dbReference type="SAM" id="Phobius"/>
    </source>
</evidence>
<dbReference type="PANTHER" id="PTHR45436:SF5">
    <property type="entry name" value="SENSOR HISTIDINE KINASE TRCS"/>
    <property type="match status" value="1"/>
</dbReference>
<dbReference type="InterPro" id="IPR005467">
    <property type="entry name" value="His_kinase_dom"/>
</dbReference>
<dbReference type="FunFam" id="3.30.565.10:FF:000006">
    <property type="entry name" value="Sensor histidine kinase WalK"/>
    <property type="match status" value="1"/>
</dbReference>
<dbReference type="Pfam" id="PF02518">
    <property type="entry name" value="HATPase_c"/>
    <property type="match status" value="1"/>
</dbReference>
<feature type="transmembrane region" description="Helical" evidence="11">
    <location>
        <begin position="146"/>
        <end position="167"/>
    </location>
</feature>
<keyword evidence="5" id="KW-0808">Transferase</keyword>
<dbReference type="PRINTS" id="PR00344">
    <property type="entry name" value="BCTRLSENSOR"/>
</dbReference>
<dbReference type="PANTHER" id="PTHR45436">
    <property type="entry name" value="SENSOR HISTIDINE KINASE YKOH"/>
    <property type="match status" value="1"/>
</dbReference>
<dbReference type="InterPro" id="IPR003660">
    <property type="entry name" value="HAMP_dom"/>
</dbReference>
<evidence type="ECO:0000256" key="7">
    <source>
        <dbReference type="ARBA" id="ARBA00022777"/>
    </source>
</evidence>
<dbReference type="SUPFAM" id="SSF158472">
    <property type="entry name" value="HAMP domain-like"/>
    <property type="match status" value="1"/>
</dbReference>
<feature type="domain" description="HAMP" evidence="13">
    <location>
        <begin position="168"/>
        <end position="222"/>
    </location>
</feature>
<comment type="subcellular location">
    <subcellularLocation>
        <location evidence="2">Membrane</location>
    </subcellularLocation>
</comment>
<dbReference type="EMBL" id="JADIMF010000074">
    <property type="protein sequence ID" value="MBO8469084.1"/>
    <property type="molecule type" value="Genomic_DNA"/>
</dbReference>
<reference evidence="14" key="2">
    <citation type="journal article" date="2021" name="PeerJ">
        <title>Extensive microbial diversity within the chicken gut microbiome revealed by metagenomics and culture.</title>
        <authorList>
            <person name="Gilroy R."/>
            <person name="Ravi A."/>
            <person name="Getino M."/>
            <person name="Pursley I."/>
            <person name="Horton D.L."/>
            <person name="Alikhan N.F."/>
            <person name="Baker D."/>
            <person name="Gharbi K."/>
            <person name="Hall N."/>
            <person name="Watson M."/>
            <person name="Adriaenssens E.M."/>
            <person name="Foster-Nyarko E."/>
            <person name="Jarju S."/>
            <person name="Secka A."/>
            <person name="Antonio M."/>
            <person name="Oren A."/>
            <person name="Chaudhuri R.R."/>
            <person name="La Ragione R."/>
            <person name="Hildebrand F."/>
            <person name="Pallen M.J."/>
        </authorList>
    </citation>
    <scope>NUCLEOTIDE SEQUENCE</scope>
    <source>
        <strain evidence="14">14700</strain>
    </source>
</reference>
<keyword evidence="8 11" id="KW-1133">Transmembrane helix</keyword>
<dbReference type="Proteomes" id="UP000810292">
    <property type="component" value="Unassembled WGS sequence"/>
</dbReference>
<evidence type="ECO:0000256" key="3">
    <source>
        <dbReference type="ARBA" id="ARBA00012438"/>
    </source>
</evidence>
<evidence type="ECO:0000256" key="4">
    <source>
        <dbReference type="ARBA" id="ARBA00022553"/>
    </source>
</evidence>
<keyword evidence="6 11" id="KW-0812">Transmembrane</keyword>
<evidence type="ECO:0000259" key="12">
    <source>
        <dbReference type="PROSITE" id="PS50109"/>
    </source>
</evidence>
<accession>A0A9D9ND67</accession>
<proteinExistence type="predicted"/>
<sequence>MTIKRRIVIWYTIWMALLVAAASLLLILGSGVLLRHEAAAELEERVYDALGSVRYSDGNLRLRDDLEFFDDGFYISIWDNSGNLLAGRVPDPISSIPFSLGTLQESSGTNGSWYIFDETPFGSGEFIVRGASRSYNIGAFFGSMRLYALLILPVLVVFAAIGGYMIVRRAFRPVESAISTAGRIVDADDLSMRIDPGKGSGEIVEMASAFNAMLDRLESSFEKEKQFVSDASHELRTPISVIMAESEYALDHQDDSRRMASSLRSIHEQSGKMSRLVSELLTIARQDNGTVKPEKCEIDLLELAESTLLTLEPRAKEKNISFEIKGEEVKVLADLDMLTRVIINLVSNAISYGRDGGHIEVEISERGEDAVISVKDDGIGIEKENLQRIWDRFYQEDPSRNSSGSGLGLSIVSGIAKIHGGRTEVESEKGKGSTFRFIIPKGDMREGASLKR</sequence>
<dbReference type="AlphaFoldDB" id="A0A9D9ND67"/>
<dbReference type="SMART" id="SM00304">
    <property type="entry name" value="HAMP"/>
    <property type="match status" value="1"/>
</dbReference>
<gene>
    <name evidence="14" type="ORF">IAA72_04805</name>
</gene>
<dbReference type="FunFam" id="1.10.287.130:FF:000001">
    <property type="entry name" value="Two-component sensor histidine kinase"/>
    <property type="match status" value="1"/>
</dbReference>
<keyword evidence="10 11" id="KW-0472">Membrane</keyword>
<dbReference type="Pfam" id="PF00512">
    <property type="entry name" value="HisKA"/>
    <property type="match status" value="1"/>
</dbReference>
<evidence type="ECO:0000256" key="10">
    <source>
        <dbReference type="ARBA" id="ARBA00023136"/>
    </source>
</evidence>
<keyword evidence="9" id="KW-0902">Two-component regulatory system</keyword>
<evidence type="ECO:0000313" key="14">
    <source>
        <dbReference type="EMBL" id="MBO8469084.1"/>
    </source>
</evidence>
<dbReference type="EC" id="2.7.13.3" evidence="3"/>
<evidence type="ECO:0000259" key="13">
    <source>
        <dbReference type="PROSITE" id="PS50885"/>
    </source>
</evidence>
<dbReference type="Gene3D" id="6.10.340.10">
    <property type="match status" value="1"/>
</dbReference>
<dbReference type="InterPro" id="IPR036890">
    <property type="entry name" value="HATPase_C_sf"/>
</dbReference>
<protein>
    <recommendedName>
        <fullName evidence="3">histidine kinase</fullName>
        <ecNumber evidence="3">2.7.13.3</ecNumber>
    </recommendedName>
</protein>
<dbReference type="InterPro" id="IPR036097">
    <property type="entry name" value="HisK_dim/P_sf"/>
</dbReference>
<dbReference type="CDD" id="cd00082">
    <property type="entry name" value="HisKA"/>
    <property type="match status" value="1"/>
</dbReference>
<dbReference type="InterPro" id="IPR003594">
    <property type="entry name" value="HATPase_dom"/>
</dbReference>
<feature type="transmembrane region" description="Helical" evidence="11">
    <location>
        <begin position="7"/>
        <end position="28"/>
    </location>
</feature>
<dbReference type="CDD" id="cd00075">
    <property type="entry name" value="HATPase"/>
    <property type="match status" value="1"/>
</dbReference>
<evidence type="ECO:0000256" key="8">
    <source>
        <dbReference type="ARBA" id="ARBA00022989"/>
    </source>
</evidence>
<dbReference type="Pfam" id="PF00672">
    <property type="entry name" value="HAMP"/>
    <property type="match status" value="1"/>
</dbReference>
<evidence type="ECO:0000256" key="9">
    <source>
        <dbReference type="ARBA" id="ARBA00023012"/>
    </source>
</evidence>
<comment type="caution">
    <text evidence="14">The sequence shown here is derived from an EMBL/GenBank/DDBJ whole genome shotgun (WGS) entry which is preliminary data.</text>
</comment>